<evidence type="ECO:0000313" key="3">
    <source>
        <dbReference type="EMBL" id="KAF0748556.1"/>
    </source>
</evidence>
<dbReference type="SUPFAM" id="SSF47923">
    <property type="entry name" value="Ypt/Rab-GAP domain of gyp1p"/>
    <property type="match status" value="2"/>
</dbReference>
<dbReference type="PROSITE" id="PS50297">
    <property type="entry name" value="ANK_REP_REGION"/>
    <property type="match status" value="1"/>
</dbReference>
<keyword evidence="1" id="KW-0040">ANK repeat</keyword>
<dbReference type="VEuPathDB" id="FungiDB:H257_02475"/>
<feature type="domain" description="Rab-GAP TBC" evidence="2">
    <location>
        <begin position="1"/>
        <end position="214"/>
    </location>
</feature>
<dbReference type="Pfam" id="PF12796">
    <property type="entry name" value="Ank_2"/>
    <property type="match status" value="1"/>
</dbReference>
<dbReference type="GO" id="GO:0031267">
    <property type="term" value="F:small GTPase binding"/>
    <property type="evidence" value="ECO:0007669"/>
    <property type="project" value="TreeGrafter"/>
</dbReference>
<dbReference type="GO" id="GO:0005096">
    <property type="term" value="F:GTPase activator activity"/>
    <property type="evidence" value="ECO:0007669"/>
    <property type="project" value="TreeGrafter"/>
</dbReference>
<dbReference type="PROSITE" id="PS50088">
    <property type="entry name" value="ANK_REPEAT"/>
    <property type="match status" value="1"/>
</dbReference>
<comment type="caution">
    <text evidence="3">The sequence shown here is derived from an EMBL/GenBank/DDBJ whole genome shotgun (WGS) entry which is preliminary data.</text>
</comment>
<protein>
    <recommendedName>
        <fullName evidence="2">Rab-GAP TBC domain-containing protein</fullName>
    </recommendedName>
</protein>
<proteinExistence type="predicted"/>
<dbReference type="SMART" id="SM00248">
    <property type="entry name" value="ANK"/>
    <property type="match status" value="2"/>
</dbReference>
<sequence>MSNRSVFWRNVVRRINFLDDDERRQIIKLTETKVDGDQWSIPDTFVRIHRHVYNEISTPSNKYTDHVARDVPRTFVLFELPYDTLPMQPALHRVLNAISEAEDGYCQGMNFIAAVFLVQGFSEENAYIVFLYLLKHKHLSQVFKDSSMFLNEYLGQFQHQFSLYLPDLADRLESCGFSVYLYGVEWFTTIVRSFSCSSKLDLTRAVLDMMLVGIQDVMFRVGLALLKVRCPSLEYMCGDSFTVHGWQNVESQVMDLQFEDLLRHFKSIVKQADTYQVVLDALAIPPHAEAAAGGVLAKTARRSSKPWVAWPYARHRTLGPVLARACEMGTLNQRQWETWKALHVDSEAHVVVANEVLHYAVWHGHVHVAAFAIQTAKADPNAGDDFDLRPLHFAIVRNHPDLVRLLLIQGADVHARGGNSIAMPRSLQMKSPVELANMWIYSDIEAVGLVLEGKVCLHCNVKFPLLLPFLAIKQCPHCLYMYCRQHCVDHHRCAPSAATQGVMKPSRVEVDESDCLQADECDVERTVSRPCNSKWYCTYRDCHGVFNLFRVRYKCAICSYSMCSLHMHTRTVQGQRCWVCTTCTDNELED</sequence>
<dbReference type="PROSITE" id="PS50086">
    <property type="entry name" value="TBC_RABGAP"/>
    <property type="match status" value="1"/>
</dbReference>
<name>A0A6A5AAZ1_APHAT</name>
<dbReference type="InterPro" id="IPR036770">
    <property type="entry name" value="Ankyrin_rpt-contain_sf"/>
</dbReference>
<organism evidence="3 4">
    <name type="scientific">Aphanomyces astaci</name>
    <name type="common">Crayfish plague agent</name>
    <dbReference type="NCBI Taxonomy" id="112090"/>
    <lineage>
        <taxon>Eukaryota</taxon>
        <taxon>Sar</taxon>
        <taxon>Stramenopiles</taxon>
        <taxon>Oomycota</taxon>
        <taxon>Saprolegniomycetes</taxon>
        <taxon>Saprolegniales</taxon>
        <taxon>Verrucalvaceae</taxon>
        <taxon>Aphanomyces</taxon>
    </lineage>
</organism>
<accession>A0A6A5AAZ1</accession>
<dbReference type="SMART" id="SM00164">
    <property type="entry name" value="TBC"/>
    <property type="match status" value="1"/>
</dbReference>
<dbReference type="Proteomes" id="UP000469452">
    <property type="component" value="Unassembled WGS sequence"/>
</dbReference>
<dbReference type="Gene3D" id="1.25.40.20">
    <property type="entry name" value="Ankyrin repeat-containing domain"/>
    <property type="match status" value="1"/>
</dbReference>
<dbReference type="InterPro" id="IPR050302">
    <property type="entry name" value="Rab_GAP_TBC_domain"/>
</dbReference>
<dbReference type="InterPro" id="IPR002110">
    <property type="entry name" value="Ankyrin_rpt"/>
</dbReference>
<dbReference type="EMBL" id="VJMI01013115">
    <property type="protein sequence ID" value="KAF0748556.1"/>
    <property type="molecule type" value="Genomic_DNA"/>
</dbReference>
<dbReference type="Gene3D" id="1.10.8.270">
    <property type="entry name" value="putative rabgap domain of human tbc1 domain family member 14 like domains"/>
    <property type="match status" value="1"/>
</dbReference>
<evidence type="ECO:0000259" key="2">
    <source>
        <dbReference type="PROSITE" id="PS50086"/>
    </source>
</evidence>
<evidence type="ECO:0000256" key="1">
    <source>
        <dbReference type="PROSITE-ProRule" id="PRU00023"/>
    </source>
</evidence>
<dbReference type="PANTHER" id="PTHR47219:SF9">
    <property type="entry name" value="GTPASE ACTIVATING PROTEIN AND CENTROSOME-ASSOCIATED, ISOFORM B"/>
    <property type="match status" value="1"/>
</dbReference>
<dbReference type="Gene3D" id="1.10.472.80">
    <property type="entry name" value="Ypt/Rab-GAP domain of gyp1p, domain 3"/>
    <property type="match status" value="1"/>
</dbReference>
<dbReference type="InterPro" id="IPR035969">
    <property type="entry name" value="Rab-GAP_TBC_sf"/>
</dbReference>
<dbReference type="InterPro" id="IPR000195">
    <property type="entry name" value="Rab-GAP-TBC_dom"/>
</dbReference>
<dbReference type="PANTHER" id="PTHR47219">
    <property type="entry name" value="RAB GTPASE-ACTIVATING PROTEIN 1-LIKE"/>
    <property type="match status" value="1"/>
</dbReference>
<dbReference type="SUPFAM" id="SSF48403">
    <property type="entry name" value="Ankyrin repeat"/>
    <property type="match status" value="1"/>
</dbReference>
<reference evidence="3 4" key="1">
    <citation type="submission" date="2019-06" db="EMBL/GenBank/DDBJ databases">
        <title>Genomics analysis of Aphanomyces spp. identifies a new class of oomycete effector associated with host adaptation.</title>
        <authorList>
            <person name="Gaulin E."/>
        </authorList>
    </citation>
    <scope>NUCLEOTIDE SEQUENCE [LARGE SCALE GENOMIC DNA]</scope>
    <source>
        <strain evidence="3 4">E</strain>
    </source>
</reference>
<gene>
    <name evidence="3" type="ORF">AaE_007316</name>
</gene>
<evidence type="ECO:0000313" key="4">
    <source>
        <dbReference type="Proteomes" id="UP000469452"/>
    </source>
</evidence>
<dbReference type="Pfam" id="PF00566">
    <property type="entry name" value="RabGAP-TBC"/>
    <property type="match status" value="1"/>
</dbReference>
<feature type="repeat" description="ANK" evidence="1">
    <location>
        <begin position="386"/>
        <end position="418"/>
    </location>
</feature>
<dbReference type="AlphaFoldDB" id="A0A6A5AAZ1"/>